<feature type="transmembrane region" description="Helical" evidence="6">
    <location>
        <begin position="285"/>
        <end position="306"/>
    </location>
</feature>
<dbReference type="Gene3D" id="1.20.1640.10">
    <property type="entry name" value="Multidrug efflux transporter AcrB transmembrane domain"/>
    <property type="match status" value="2"/>
</dbReference>
<dbReference type="EMBL" id="VIKR01000001">
    <property type="protein sequence ID" value="TQV76586.1"/>
    <property type="molecule type" value="Genomic_DNA"/>
</dbReference>
<feature type="transmembrane region" description="Helical" evidence="6">
    <location>
        <begin position="744"/>
        <end position="769"/>
    </location>
</feature>
<dbReference type="InterPro" id="IPR004869">
    <property type="entry name" value="MMPL_dom"/>
</dbReference>
<evidence type="ECO:0000256" key="1">
    <source>
        <dbReference type="ARBA" id="ARBA00004651"/>
    </source>
</evidence>
<feature type="transmembrane region" description="Helical" evidence="6">
    <location>
        <begin position="256"/>
        <end position="279"/>
    </location>
</feature>
<feature type="transmembrane region" description="Helical" evidence="6">
    <location>
        <begin position="20"/>
        <end position="39"/>
    </location>
</feature>
<dbReference type="GO" id="GO:0005886">
    <property type="term" value="C:plasma membrane"/>
    <property type="evidence" value="ECO:0007669"/>
    <property type="project" value="UniProtKB-SubCell"/>
</dbReference>
<dbReference type="Proteomes" id="UP000317839">
    <property type="component" value="Unassembled WGS sequence"/>
</dbReference>
<feature type="transmembrane region" description="Helical" evidence="6">
    <location>
        <begin position="710"/>
        <end position="732"/>
    </location>
</feature>
<keyword evidence="2" id="KW-1003">Cell membrane</keyword>
<keyword evidence="9" id="KW-1185">Reference proteome</keyword>
<evidence type="ECO:0000256" key="5">
    <source>
        <dbReference type="ARBA" id="ARBA00023136"/>
    </source>
</evidence>
<evidence type="ECO:0000256" key="3">
    <source>
        <dbReference type="ARBA" id="ARBA00022692"/>
    </source>
</evidence>
<feature type="transmembrane region" description="Helical" evidence="6">
    <location>
        <begin position="230"/>
        <end position="249"/>
    </location>
</feature>
<feature type="transmembrane region" description="Helical" evidence="6">
    <location>
        <begin position="617"/>
        <end position="635"/>
    </location>
</feature>
<feature type="transmembrane region" description="Helical" evidence="6">
    <location>
        <begin position="327"/>
        <end position="350"/>
    </location>
</feature>
<keyword evidence="4 6" id="KW-1133">Transmembrane helix</keyword>
<sequence length="771" mass="84134">MSQTRLEANIDKFIFCRSKLVLWVFGILTLVMLGFASQIKVDASFEKNIPLEHEYMKTYIKHQEHFGGANRILVVLEDKSGDIFNKEYFDALAEATALVSTINSVSEPLMSSLFTPNTRFVEAVEDGMVGGPVIPESYDGSEKELQLVRSNILKAGLVGRMVANNFASSMVSSQLLSIDPTTKQKTDLVGVADRLEEIREEIEAKYPQIDVHIIGFAKMIGDVSNGAKQVVAFFGLALVITAILVYLYSHSVSLTILPLICSITAVIWQLGLLTIFGFGIDPMSILVPFLVFAIGVSHGVQMINAVGKNVASGANSREAAFGACCRLFVPGMIALLSDTIGFLTLLFIKIDIIKELAITASLGVAVIILTNLILLPVLLSYAKFPDNFAAKVEESNKKQAVLWRFFSGFAERRTATKTVLAALVVVTVGFFFAKNMKVGDLHEGAPALRQDSVYNMDTKFVTDNFSIGTDLISIIAETKPEACTEFSIMNAIDKFQWHLENLDGVQSAISLTTVSKILNAGFYEGALQWRILPQEQATLAQSIRYLETSSGLFNNDCSVMPVLVFTKDHKAETIEQVVAAVKDYNAKVKHEDIEFKLATGPVGVMAATNEAVSAAQIPMLIWVYLAVILLCLISFRSIRSTICIVVPLAIVSVMAQGLMTILDIGLTVATLPVVALGVGIGVDYGIYIFSRMIVFIRAGESISEAFLKTLHLTGNAVFFTGLTLAIGVSTWLMSALQFQADMGILLTFMFLFNMLGAVILLPALAAFLYRR</sequence>
<evidence type="ECO:0000313" key="8">
    <source>
        <dbReference type="EMBL" id="TQV76586.1"/>
    </source>
</evidence>
<gene>
    <name evidence="8" type="ORF">FLL45_01110</name>
</gene>
<protein>
    <submittedName>
        <fullName evidence="8">RND family transporter</fullName>
    </submittedName>
</protein>
<proteinExistence type="predicted"/>
<feature type="transmembrane region" description="Helical" evidence="6">
    <location>
        <begin position="356"/>
        <end position="381"/>
    </location>
</feature>
<dbReference type="RefSeq" id="WP_142887946.1">
    <property type="nucleotide sequence ID" value="NZ_VIKR01000001.1"/>
</dbReference>
<evidence type="ECO:0000313" key="9">
    <source>
        <dbReference type="Proteomes" id="UP000317839"/>
    </source>
</evidence>
<dbReference type="Pfam" id="PF03176">
    <property type="entry name" value="MMPL"/>
    <property type="match status" value="2"/>
</dbReference>
<dbReference type="PANTHER" id="PTHR33406">
    <property type="entry name" value="MEMBRANE PROTEIN MJ1562-RELATED"/>
    <property type="match status" value="1"/>
</dbReference>
<organism evidence="8 9">
    <name type="scientific">Aliikangiella marina</name>
    <dbReference type="NCBI Taxonomy" id="1712262"/>
    <lineage>
        <taxon>Bacteria</taxon>
        <taxon>Pseudomonadati</taxon>
        <taxon>Pseudomonadota</taxon>
        <taxon>Gammaproteobacteria</taxon>
        <taxon>Oceanospirillales</taxon>
        <taxon>Pleioneaceae</taxon>
        <taxon>Aliikangiella</taxon>
    </lineage>
</organism>
<dbReference type="PROSITE" id="PS50156">
    <property type="entry name" value="SSD"/>
    <property type="match status" value="1"/>
</dbReference>
<dbReference type="SUPFAM" id="SSF82866">
    <property type="entry name" value="Multidrug efflux transporter AcrB transmembrane domain"/>
    <property type="match status" value="2"/>
</dbReference>
<feature type="transmembrane region" description="Helical" evidence="6">
    <location>
        <begin position="414"/>
        <end position="433"/>
    </location>
</feature>
<dbReference type="PANTHER" id="PTHR33406:SF10">
    <property type="entry name" value="SSD DOMAIN-CONTAINING PROTEIN"/>
    <property type="match status" value="1"/>
</dbReference>
<comment type="caution">
    <text evidence="8">The sequence shown here is derived from an EMBL/GenBank/DDBJ whole genome shotgun (WGS) entry which is preliminary data.</text>
</comment>
<feature type="transmembrane region" description="Helical" evidence="6">
    <location>
        <begin position="642"/>
        <end position="662"/>
    </location>
</feature>
<name>A0A545THC4_9GAMM</name>
<dbReference type="InterPro" id="IPR000731">
    <property type="entry name" value="SSD"/>
</dbReference>
<evidence type="ECO:0000259" key="7">
    <source>
        <dbReference type="PROSITE" id="PS50156"/>
    </source>
</evidence>
<reference evidence="8 9" key="1">
    <citation type="submission" date="2019-06" db="EMBL/GenBank/DDBJ databases">
        <title>Draft genome of Aliikangiella marina GYP-15.</title>
        <authorList>
            <person name="Wang G."/>
        </authorList>
    </citation>
    <scope>NUCLEOTIDE SEQUENCE [LARGE SCALE GENOMIC DNA]</scope>
    <source>
        <strain evidence="8 9">GYP-15</strain>
    </source>
</reference>
<keyword evidence="5 6" id="KW-0472">Membrane</keyword>
<feature type="domain" description="SSD" evidence="7">
    <location>
        <begin position="254"/>
        <end position="381"/>
    </location>
</feature>
<evidence type="ECO:0000256" key="2">
    <source>
        <dbReference type="ARBA" id="ARBA00022475"/>
    </source>
</evidence>
<dbReference type="AlphaFoldDB" id="A0A545THC4"/>
<dbReference type="OrthoDB" id="5963930at2"/>
<keyword evidence="3 6" id="KW-0812">Transmembrane</keyword>
<accession>A0A545THC4</accession>
<evidence type="ECO:0000256" key="4">
    <source>
        <dbReference type="ARBA" id="ARBA00022989"/>
    </source>
</evidence>
<comment type="subcellular location">
    <subcellularLocation>
        <location evidence="1">Cell membrane</location>
        <topology evidence="1">Multi-pass membrane protein</topology>
    </subcellularLocation>
</comment>
<feature type="transmembrane region" description="Helical" evidence="6">
    <location>
        <begin position="668"/>
        <end position="689"/>
    </location>
</feature>
<evidence type="ECO:0000256" key="6">
    <source>
        <dbReference type="SAM" id="Phobius"/>
    </source>
</evidence>
<dbReference type="InterPro" id="IPR050545">
    <property type="entry name" value="Mycobact_MmpL"/>
</dbReference>